<comment type="caution">
    <text evidence="1">The sequence shown here is derived from an EMBL/GenBank/DDBJ whole genome shotgun (WGS) entry which is preliminary data.</text>
</comment>
<dbReference type="Gene3D" id="2.130.10.10">
    <property type="entry name" value="YVTN repeat-like/Quinoprotein amine dehydrogenase"/>
    <property type="match status" value="1"/>
</dbReference>
<name>A0A815EJ91_9BILA</name>
<reference evidence="1" key="1">
    <citation type="submission" date="2021-02" db="EMBL/GenBank/DDBJ databases">
        <authorList>
            <person name="Nowell W R."/>
        </authorList>
    </citation>
    <scope>NUCLEOTIDE SEQUENCE</scope>
</reference>
<organism evidence="1 2">
    <name type="scientific">Adineta steineri</name>
    <dbReference type="NCBI Taxonomy" id="433720"/>
    <lineage>
        <taxon>Eukaryota</taxon>
        <taxon>Metazoa</taxon>
        <taxon>Spiralia</taxon>
        <taxon>Gnathifera</taxon>
        <taxon>Rotifera</taxon>
        <taxon>Eurotatoria</taxon>
        <taxon>Bdelloidea</taxon>
        <taxon>Adinetida</taxon>
        <taxon>Adinetidae</taxon>
        <taxon>Adineta</taxon>
    </lineage>
</organism>
<evidence type="ECO:0000313" key="2">
    <source>
        <dbReference type="Proteomes" id="UP000663845"/>
    </source>
</evidence>
<gene>
    <name evidence="1" type="ORF">JYZ213_LOCUS33101</name>
</gene>
<protein>
    <submittedName>
        <fullName evidence="1">Uncharacterized protein</fullName>
    </submittedName>
</protein>
<dbReference type="InterPro" id="IPR015943">
    <property type="entry name" value="WD40/YVTN_repeat-like_dom_sf"/>
</dbReference>
<sequence length="67" mass="7331">MFDSYFLIGSNDHPREITVIDENCKTICSLRSENLNSLATVNVGHQTLPIIVGGNSSGRIHVFTGQI</sequence>
<dbReference type="Proteomes" id="UP000663845">
    <property type="component" value="Unassembled WGS sequence"/>
</dbReference>
<proteinExistence type="predicted"/>
<dbReference type="AlphaFoldDB" id="A0A815EJ91"/>
<evidence type="ECO:0000313" key="1">
    <source>
        <dbReference type="EMBL" id="CAF1315512.1"/>
    </source>
</evidence>
<accession>A0A815EJ91</accession>
<dbReference type="EMBL" id="CAJNOG010000615">
    <property type="protein sequence ID" value="CAF1315512.1"/>
    <property type="molecule type" value="Genomic_DNA"/>
</dbReference>